<dbReference type="SUPFAM" id="SSF53067">
    <property type="entry name" value="Actin-like ATPase domain"/>
    <property type="match status" value="2"/>
</dbReference>
<dbReference type="EMBL" id="QEAM01000203">
    <property type="protein sequence ID" value="TPX43967.1"/>
    <property type="molecule type" value="Genomic_DNA"/>
</dbReference>
<dbReference type="Proteomes" id="UP000320475">
    <property type="component" value="Unassembled WGS sequence"/>
</dbReference>
<name>A0A507CXM0_9FUNG</name>
<organism evidence="4 6">
    <name type="scientific">Synchytrium endobioticum</name>
    <dbReference type="NCBI Taxonomy" id="286115"/>
    <lineage>
        <taxon>Eukaryota</taxon>
        <taxon>Fungi</taxon>
        <taxon>Fungi incertae sedis</taxon>
        <taxon>Chytridiomycota</taxon>
        <taxon>Chytridiomycota incertae sedis</taxon>
        <taxon>Chytridiomycetes</taxon>
        <taxon>Synchytriales</taxon>
        <taxon>Synchytriaceae</taxon>
        <taxon>Synchytrium</taxon>
    </lineage>
</organism>
<evidence type="ECO:0000313" key="3">
    <source>
        <dbReference type="EMBL" id="TPX41183.1"/>
    </source>
</evidence>
<dbReference type="Proteomes" id="UP000317494">
    <property type="component" value="Unassembled WGS sequence"/>
</dbReference>
<dbReference type="Pfam" id="PF00022">
    <property type="entry name" value="Actin"/>
    <property type="match status" value="1"/>
</dbReference>
<dbReference type="InterPro" id="IPR004000">
    <property type="entry name" value="Actin"/>
</dbReference>
<evidence type="ECO:0000256" key="1">
    <source>
        <dbReference type="RuleBase" id="RU000487"/>
    </source>
</evidence>
<dbReference type="STRING" id="286115.A0A507CXM0"/>
<accession>A0A507CXM0</accession>
<evidence type="ECO:0000313" key="5">
    <source>
        <dbReference type="Proteomes" id="UP000317494"/>
    </source>
</evidence>
<feature type="region of interest" description="Disordered" evidence="2">
    <location>
        <begin position="91"/>
        <end position="119"/>
    </location>
</feature>
<keyword evidence="5" id="KW-1185">Reference proteome</keyword>
<evidence type="ECO:0008006" key="7">
    <source>
        <dbReference type="Google" id="ProtNLM"/>
    </source>
</evidence>
<feature type="compositionally biased region" description="Low complexity" evidence="2">
    <location>
        <begin position="99"/>
        <end position="119"/>
    </location>
</feature>
<dbReference type="PRINTS" id="PR00190">
    <property type="entry name" value="ACTIN"/>
</dbReference>
<reference evidence="5 6" key="1">
    <citation type="journal article" date="2019" name="Sci. Rep.">
        <title>Comparative genomics of chytrid fungi reveal insights into the obligate biotrophic and pathogenic lifestyle of Synchytrium endobioticum.</title>
        <authorList>
            <person name="van de Vossenberg B.T.L.H."/>
            <person name="Warris S."/>
            <person name="Nguyen H.D.T."/>
            <person name="van Gent-Pelzer M.P.E."/>
            <person name="Joly D.L."/>
            <person name="van de Geest H.C."/>
            <person name="Bonants P.J.M."/>
            <person name="Smith D.S."/>
            <person name="Levesque C.A."/>
            <person name="van der Lee T.A.J."/>
        </authorList>
    </citation>
    <scope>NUCLEOTIDE SEQUENCE [LARGE SCALE GENOMIC DNA]</scope>
    <source>
        <strain evidence="4 6">LEV6574</strain>
        <strain evidence="3 5">MB42</strain>
    </source>
</reference>
<evidence type="ECO:0000256" key="2">
    <source>
        <dbReference type="SAM" id="MobiDB-lite"/>
    </source>
</evidence>
<proteinExistence type="inferred from homology"/>
<dbReference type="InterPro" id="IPR043129">
    <property type="entry name" value="ATPase_NBD"/>
</dbReference>
<dbReference type="PANTHER" id="PTHR11937">
    <property type="entry name" value="ACTIN"/>
    <property type="match status" value="1"/>
</dbReference>
<comment type="caution">
    <text evidence="4">The sequence shown here is derived from an EMBL/GenBank/DDBJ whole genome shotgun (WGS) entry which is preliminary data.</text>
</comment>
<dbReference type="AlphaFoldDB" id="A0A507CXM0"/>
<dbReference type="OrthoDB" id="74201at2759"/>
<dbReference type="Gene3D" id="3.30.420.40">
    <property type="match status" value="3"/>
</dbReference>
<gene>
    <name evidence="4" type="ORF">SeLEV6574_g04782</name>
    <name evidence="3" type="ORF">SeMB42_g05687</name>
</gene>
<protein>
    <recommendedName>
        <fullName evidence="7">Actin-related protein 8</fullName>
    </recommendedName>
</protein>
<comment type="similarity">
    <text evidence="1">Belongs to the actin family.</text>
</comment>
<dbReference type="EMBL" id="QEAN01000281">
    <property type="protein sequence ID" value="TPX41183.1"/>
    <property type="molecule type" value="Genomic_DNA"/>
</dbReference>
<dbReference type="VEuPathDB" id="FungiDB:SeMB42_g05687"/>
<evidence type="ECO:0000313" key="6">
    <source>
        <dbReference type="Proteomes" id="UP000320475"/>
    </source>
</evidence>
<sequence length="530" mass="58304">MFLDPWNFHFEHYSRFTRTESLDLNPKSNLGTNRQDGAAHIKSNLDNMSVPYIPRESHMLIVEPGSYRIKAGMAEPNGTVFAIPTLIGSRSGTTEPRISSASKGGLLGSSSTLTTSSESVNVPRTGIATTTVAENSHNDVDGTVSVGNTSPTMTPSSLKKVVHVERFCGDLLDEELKHVAQDPFKHPSLRISSPIQGGLVSDWDDLEAVLANMLARHFLIKRRANTYPIMFVVPARWNRLEWERLCQLAFERLNVPALYITEQALMATHGCNAATSVVINIGHAVTEVTPVVDNLVLRHASRTIAVGSHDIDVYTARLLQADPRVASHVMAQLGPQPNWIELARAVKESAIAEVRSMPPAYGRMDMSVPPAEFEYMAVKLNVGYARTHGADVLFDPSLVGKFDMSIQEAVVAAVSMGAEMEKGKRMALYEGLILTGAGCLLKGLQKRLEEEMAPFLAAADTSNELQANEVRFLKCPDFFVAYKDRPMDWSFLGTSIVAKHVFLDIKAYMNKMEYNEYGPSFITSTNARSG</sequence>
<dbReference type="SMART" id="SM00268">
    <property type="entry name" value="ACTIN"/>
    <property type="match status" value="1"/>
</dbReference>
<evidence type="ECO:0000313" key="4">
    <source>
        <dbReference type="EMBL" id="TPX43967.1"/>
    </source>
</evidence>
<dbReference type="Gene3D" id="3.90.640.10">
    <property type="entry name" value="Actin, Chain A, domain 4"/>
    <property type="match status" value="1"/>
</dbReference>